<dbReference type="AlphaFoldDB" id="A0A1I1DB76"/>
<reference evidence="3" key="1">
    <citation type="submission" date="2016-10" db="EMBL/GenBank/DDBJ databases">
        <authorList>
            <person name="Varghese N."/>
            <person name="Submissions S."/>
        </authorList>
    </citation>
    <scope>NUCLEOTIDE SEQUENCE [LARGE SCALE GENOMIC DNA]</scope>
    <source>
        <strain evidence="3">DSM 13078</strain>
    </source>
</reference>
<dbReference type="EMBL" id="FOKW01000001">
    <property type="protein sequence ID" value="SFB72181.1"/>
    <property type="molecule type" value="Genomic_DNA"/>
</dbReference>
<proteinExistence type="predicted"/>
<dbReference type="OrthoDB" id="351071at2157"/>
<dbReference type="Proteomes" id="UP000199161">
    <property type="component" value="Unassembled WGS sequence"/>
</dbReference>
<feature type="region of interest" description="Disordered" evidence="1">
    <location>
        <begin position="189"/>
        <end position="212"/>
    </location>
</feature>
<keyword evidence="3" id="KW-1185">Reference proteome</keyword>
<evidence type="ECO:0000256" key="1">
    <source>
        <dbReference type="SAM" id="MobiDB-lite"/>
    </source>
</evidence>
<feature type="compositionally biased region" description="Polar residues" evidence="1">
    <location>
        <begin position="198"/>
        <end position="208"/>
    </location>
</feature>
<sequence>MTWKVIIQGDQEDLRLLERTFNDDPKIIHDEAENRFYLKSRAFEDLTTASEVWSQAQNIVKTLCGILELNHGLFEDITTGAVYEVDNGKSVTIKTDTVQMHGAPELREELGLPEPDVFDEEILLALKSDDDAVQELLLLWERGDSWANLYKILEFIEEELSEDVDEAGWISSSNRKNFRRTANDKKIIGLDARHASTEGRSSPTQPMSHSDARSLIHSVSIKWLEQKSNEGDS</sequence>
<evidence type="ECO:0000313" key="2">
    <source>
        <dbReference type="EMBL" id="SFB72181.1"/>
    </source>
</evidence>
<accession>A0A1I1DB76</accession>
<dbReference type="RefSeq" id="WP_143095804.1">
    <property type="nucleotide sequence ID" value="NZ_FOKW01000001.1"/>
</dbReference>
<organism evidence="2 3">
    <name type="scientific">Natronobacterium haloterrestre</name>
    <name type="common">Halobiforma haloterrestris</name>
    <dbReference type="NCBI Taxonomy" id="148448"/>
    <lineage>
        <taxon>Archaea</taxon>
        <taxon>Methanobacteriati</taxon>
        <taxon>Methanobacteriota</taxon>
        <taxon>Stenosarchaea group</taxon>
        <taxon>Halobacteria</taxon>
        <taxon>Halobacteriales</taxon>
        <taxon>Natrialbaceae</taxon>
        <taxon>Natronobacterium</taxon>
    </lineage>
</organism>
<gene>
    <name evidence="2" type="ORF">SAMN05444422_101473</name>
</gene>
<name>A0A1I1DB76_NATHA</name>
<protein>
    <submittedName>
        <fullName evidence="2">Uncharacterized protein</fullName>
    </submittedName>
</protein>
<evidence type="ECO:0000313" key="3">
    <source>
        <dbReference type="Proteomes" id="UP000199161"/>
    </source>
</evidence>